<dbReference type="Proteomes" id="UP000694864">
    <property type="component" value="Chromosome 11"/>
</dbReference>
<dbReference type="PANTHER" id="PTHR21450">
    <property type="entry name" value="PROTEIN ALTERED PHOSPHATE STARVATION RESPONSE 1"/>
    <property type="match status" value="1"/>
</dbReference>
<reference evidence="1" key="1">
    <citation type="journal article" date="2014" name="Nat. Commun.">
        <title>The emerging biofuel crop Camelina sativa retains a highly undifferentiated hexaploid genome structure.</title>
        <authorList>
            <person name="Kagale S."/>
            <person name="Koh C."/>
            <person name="Nixon J."/>
            <person name="Bollina V."/>
            <person name="Clarke W.E."/>
            <person name="Tuteja R."/>
            <person name="Spillane C."/>
            <person name="Robinson S.J."/>
            <person name="Links M.G."/>
            <person name="Clarke C."/>
            <person name="Higgins E.E."/>
            <person name="Huebert T."/>
            <person name="Sharpe A.G."/>
            <person name="Parkin I.A."/>
        </authorList>
    </citation>
    <scope>NUCLEOTIDE SEQUENCE [LARGE SCALE GENOMIC DNA]</scope>
    <source>
        <strain evidence="1">cv. DH55</strain>
    </source>
</reference>
<proteinExistence type="predicted"/>
<dbReference type="RefSeq" id="XP_019087704.1">
    <property type="nucleotide sequence ID" value="XM_019232159.1"/>
</dbReference>
<name>A0ABM1QLR6_CAMSA</name>
<sequence length="153" mass="17218">MDKIPYKAASEGIESLLIAVHGIVVQQADEQKQQKRTESMFKEFEKKAGALRVLESKYGSFSEPDSGKKKVVVEKRGKVEILKGKAEEEKNKNEKAVSVSRTMTISNLKIGFEHMFQVMVGFSSVCMEAFESVYNQAKSIGEEHQQEVKKLLT</sequence>
<organism evidence="1 2">
    <name type="scientific">Camelina sativa</name>
    <name type="common">False flax</name>
    <name type="synonym">Myagrum sativum</name>
    <dbReference type="NCBI Taxonomy" id="90675"/>
    <lineage>
        <taxon>Eukaryota</taxon>
        <taxon>Viridiplantae</taxon>
        <taxon>Streptophyta</taxon>
        <taxon>Embryophyta</taxon>
        <taxon>Tracheophyta</taxon>
        <taxon>Spermatophyta</taxon>
        <taxon>Magnoliopsida</taxon>
        <taxon>eudicotyledons</taxon>
        <taxon>Gunneridae</taxon>
        <taxon>Pentapetalae</taxon>
        <taxon>rosids</taxon>
        <taxon>malvids</taxon>
        <taxon>Brassicales</taxon>
        <taxon>Brassicaceae</taxon>
        <taxon>Camelineae</taxon>
        <taxon>Camelina</taxon>
    </lineage>
</organism>
<dbReference type="PANTHER" id="PTHR21450:SF23">
    <property type="entry name" value="PROTEIN ALTERED PHOSPHATE STARVATION RESPONSE 1"/>
    <property type="match status" value="1"/>
</dbReference>
<keyword evidence="1" id="KW-1185">Reference proteome</keyword>
<evidence type="ECO:0000313" key="2">
    <source>
        <dbReference type="RefSeq" id="XP_019087704.1"/>
    </source>
</evidence>
<reference evidence="2" key="2">
    <citation type="submission" date="2025-08" db="UniProtKB">
        <authorList>
            <consortium name="RefSeq"/>
        </authorList>
    </citation>
    <scope>IDENTIFICATION</scope>
    <source>
        <tissue evidence="2">Leaf</tissue>
    </source>
</reference>
<dbReference type="GeneID" id="104727426"/>
<evidence type="ECO:0000313" key="1">
    <source>
        <dbReference type="Proteomes" id="UP000694864"/>
    </source>
</evidence>
<gene>
    <name evidence="2" type="primary">LOC104727426</name>
</gene>
<accession>A0ABM1QLR6</accession>
<protein>
    <submittedName>
        <fullName evidence="2">Uncharacterized protein LOC104727426</fullName>
    </submittedName>
</protein>